<proteinExistence type="predicted"/>
<sequence>FVFRTLVSKAEDKQQREEMEKTRANEAGSVKSSFVEDEIGELRKYIVGMMHAEMELMENIKLNECNVATANARIKHFKELIAQEHARFKTLSRKLDGDTNELKSLEEEQVVAEAKHSEFRYAVAKREREVQVLRAQFQQQRAAMLSLRCQILDATTKLDKLSSTDALVEKEAQNVTAALGECAKPTKQRASRQKIRAKIRYTQQFIVQMGEETNQLIEKRAKLEAEVRKCEQETHKLRESIFLKERGTDVLFKRLRDDTHRVVKENGKIEGKLKAKRRKYRLKTKNEANSLKRRVTFITSELERGQMTNEDALSSVGALSTQREELEQRLSAQNEQLAAAEGAITELQISIATFGRNEGGFGTRSLQEELSEKRESVQTAQKKLQDKQNLLKLLETDQTQLDATLKDVGDQIVGTKDAVERLNHEIASLAKDINDQEAKTGSLRALVADAKKKSDGLQAEYQELQRKNKNAVKTKAKLRRQKDSLLKQEKELVSKAQETEHLSRVLGEGIKYGMDCVERLNESNALSDDKEKRIEFELRRQELSLQQQCAHEESQFQAEVAAWDEKIKRVERQLRSL</sequence>
<dbReference type="Gene3D" id="1.10.287.1490">
    <property type="match status" value="1"/>
</dbReference>
<feature type="coiled-coil region" evidence="1">
    <location>
        <begin position="88"/>
        <end position="115"/>
    </location>
</feature>
<dbReference type="Proteomes" id="UP000704712">
    <property type="component" value="Unassembled WGS sequence"/>
</dbReference>
<accession>A0A8S9TJ64</accession>
<dbReference type="AlphaFoldDB" id="A0A8S9TJ64"/>
<protein>
    <submittedName>
        <fullName evidence="2">Uncharacterized protein</fullName>
    </submittedName>
</protein>
<evidence type="ECO:0000313" key="3">
    <source>
        <dbReference type="Proteomes" id="UP000704712"/>
    </source>
</evidence>
<reference evidence="2" key="1">
    <citation type="submission" date="2020-03" db="EMBL/GenBank/DDBJ databases">
        <title>Hybrid Assembly of Korean Phytophthora infestans isolates.</title>
        <authorList>
            <person name="Prokchorchik M."/>
            <person name="Lee Y."/>
            <person name="Seo J."/>
            <person name="Cho J.-H."/>
            <person name="Park Y.-E."/>
            <person name="Jang D.-C."/>
            <person name="Im J.-S."/>
            <person name="Choi J.-G."/>
            <person name="Park H.-J."/>
            <person name="Lee G.-B."/>
            <person name="Lee Y.-G."/>
            <person name="Hong S.-Y."/>
            <person name="Cho K."/>
            <person name="Sohn K.H."/>
        </authorList>
    </citation>
    <scope>NUCLEOTIDE SEQUENCE</scope>
    <source>
        <strain evidence="2">KR_2_A2</strain>
    </source>
</reference>
<feature type="coiled-coil region" evidence="1">
    <location>
        <begin position="206"/>
        <end position="240"/>
    </location>
</feature>
<organism evidence="2 3">
    <name type="scientific">Phytophthora infestans</name>
    <name type="common">Potato late blight agent</name>
    <name type="synonym">Botrytis infestans</name>
    <dbReference type="NCBI Taxonomy" id="4787"/>
    <lineage>
        <taxon>Eukaryota</taxon>
        <taxon>Sar</taxon>
        <taxon>Stramenopiles</taxon>
        <taxon>Oomycota</taxon>
        <taxon>Peronosporomycetes</taxon>
        <taxon>Peronosporales</taxon>
        <taxon>Peronosporaceae</taxon>
        <taxon>Phytophthora</taxon>
    </lineage>
</organism>
<feature type="coiled-coil region" evidence="1">
    <location>
        <begin position="309"/>
        <end position="495"/>
    </location>
</feature>
<name>A0A8S9TJ64_PHYIN</name>
<comment type="caution">
    <text evidence="2">The sequence shown here is derived from an EMBL/GenBank/DDBJ whole genome shotgun (WGS) entry which is preliminary data.</text>
</comment>
<evidence type="ECO:0000256" key="1">
    <source>
        <dbReference type="SAM" id="Coils"/>
    </source>
</evidence>
<evidence type="ECO:0000313" key="2">
    <source>
        <dbReference type="EMBL" id="KAF4127953.1"/>
    </source>
</evidence>
<feature type="non-terminal residue" evidence="2">
    <location>
        <position position="1"/>
    </location>
</feature>
<dbReference type="EMBL" id="JAACNO010003203">
    <property type="protein sequence ID" value="KAF4127953.1"/>
    <property type="molecule type" value="Genomic_DNA"/>
</dbReference>
<gene>
    <name evidence="2" type="ORF">GN958_ATG22781</name>
</gene>
<keyword evidence="1" id="KW-0175">Coiled coil</keyword>